<sequence length="72" mass="8122">MNINPLIIIIMRSICTVYYPEANLTLSALELKVVEDKAVVLVQDRICIAHFINEVWTIDEASSCLLDLCDVL</sequence>
<proteinExistence type="predicted"/>
<dbReference type="EMBL" id="OQ198718">
    <property type="protein sequence ID" value="WEY17611.1"/>
    <property type="molecule type" value="Genomic_DNA"/>
</dbReference>
<organism evidence="1 2">
    <name type="scientific">Kolpuevirus sp. 'frurule'</name>
    <dbReference type="NCBI Taxonomy" id="3028514"/>
    <lineage>
        <taxon>Viruses</taxon>
        <taxon>Duplodnaviria</taxon>
        <taxon>Heunggongvirae</taxon>
        <taxon>Uroviricota</taxon>
        <taxon>Caudoviricetes</taxon>
        <taxon>Crassvirales</taxon>
        <taxon>Steigviridae</taxon>
        <taxon>Asinivirinae</taxon>
        <taxon>Kolpuevirus</taxon>
    </lineage>
</organism>
<dbReference type="Proteomes" id="UP001225300">
    <property type="component" value="Segment"/>
</dbReference>
<keyword evidence="2" id="KW-1185">Reference proteome</keyword>
<evidence type="ECO:0000313" key="2">
    <source>
        <dbReference type="Proteomes" id="UP001225300"/>
    </source>
</evidence>
<accession>A0AAF0DQQ1</accession>
<evidence type="ECO:0000313" key="1">
    <source>
        <dbReference type="EMBL" id="WEY17611.1"/>
    </source>
</evidence>
<name>A0AAF0DQQ1_9CAUD</name>
<reference evidence="1" key="1">
    <citation type="journal article" date="2023" name="bioRxiv">
        <title>Novel crAssphage isolates exhibit conserved gene order and purifying selection of the host specificity protein.</title>
        <authorList>
            <person name="Papudeshi B."/>
            <person name="Vega A.A."/>
            <person name="Souza C."/>
            <person name="Giles S.K."/>
            <person name="Mallawaarachchi V."/>
            <person name="Roach M.J."/>
            <person name="An M."/>
            <person name="Jacobson N."/>
            <person name="McNair K."/>
            <person name="Mora M.F."/>
            <person name="Pastrana K."/>
            <person name="Leigh C."/>
            <person name="Cram C."/>
            <person name="Plewa W.S."/>
            <person name="Grigson S.R."/>
            <person name="Bouras G."/>
            <person name="Decewicz P."/>
            <person name="Luque A."/>
            <person name="Droit L."/>
            <person name="Handley S.A."/>
            <person name="Segall A.M."/>
            <person name="Dinsdale E.A."/>
            <person name="Edwards R.A."/>
        </authorList>
    </citation>
    <scope>NUCLEOTIDE SEQUENCE</scope>
    <source>
        <strain evidence="1">Bc03</strain>
    </source>
</reference>
<protein>
    <submittedName>
        <fullName evidence="1">Uncharacterized protein</fullName>
    </submittedName>
</protein>